<feature type="active site" description="Schiff-base intermediate with DNA" evidence="15">
    <location>
        <position position="2"/>
    </location>
</feature>
<keyword evidence="19" id="KW-1185">Reference proteome</keyword>
<sequence>MPELPEVETVRATLEPVLTGRTITHIDITLPRLIKNATVEAFSKALSGCTFTAVGRKGKYLRLCTDGSSDLLVHLRMTGSLIYDAAGNNRPKTAHIVFHLDKGLLYYCDVRTFGCLWLAKPGEKTGISGYDDLGPDANSSAVTADYLREKMKASSRTVKSFLLDQTVLAGLGNIYVDEALFLAGIRPSRRCNHIGKERTQRLAKAIHTVLAEGIEYGGTTIRDFVNGSGREGENQENLAVYGREGTPCKTCGTLIKYVKQGGRGTHYCPHCQH</sequence>
<evidence type="ECO:0000256" key="3">
    <source>
        <dbReference type="ARBA" id="ARBA00011245"/>
    </source>
</evidence>
<dbReference type="NCBIfam" id="TIGR00577">
    <property type="entry name" value="fpg"/>
    <property type="match status" value="1"/>
</dbReference>
<dbReference type="NCBIfam" id="NF002211">
    <property type="entry name" value="PRK01103.1"/>
    <property type="match status" value="1"/>
</dbReference>
<evidence type="ECO:0000256" key="8">
    <source>
        <dbReference type="ARBA" id="ARBA00022833"/>
    </source>
</evidence>
<gene>
    <name evidence="15 18" type="primary">mutM</name>
    <name evidence="15" type="synonym">fpg</name>
    <name evidence="18" type="ORF">HMPREF9429_01000</name>
</gene>
<dbReference type="RefSeq" id="WP_006942070.1">
    <property type="nucleotide sequence ID" value="NZ_GL538208.1"/>
</dbReference>
<dbReference type="InterPro" id="IPR010979">
    <property type="entry name" value="Ribosomal_uS13-like_H2TH"/>
</dbReference>
<comment type="subunit">
    <text evidence="3 15">Monomer.</text>
</comment>
<evidence type="ECO:0000259" key="17">
    <source>
        <dbReference type="PROSITE" id="PS51068"/>
    </source>
</evidence>
<keyword evidence="8 15" id="KW-0862">Zinc</keyword>
<feature type="domain" description="FPG-type" evidence="16">
    <location>
        <begin position="239"/>
        <end position="273"/>
    </location>
</feature>
<dbReference type="eggNOG" id="COG0266">
    <property type="taxonomic scope" value="Bacteria"/>
</dbReference>
<accession>E2ZCP8</accession>
<evidence type="ECO:0000256" key="11">
    <source>
        <dbReference type="ARBA" id="ARBA00023239"/>
    </source>
</evidence>
<feature type="active site" description="Proton donor; for beta-elimination activity" evidence="15">
    <location>
        <position position="59"/>
    </location>
</feature>
<dbReference type="Pfam" id="PF06831">
    <property type="entry name" value="H2TH"/>
    <property type="match status" value="1"/>
</dbReference>
<keyword evidence="4 15" id="KW-0479">Metal-binding</keyword>
<dbReference type="PANTHER" id="PTHR22993:SF9">
    <property type="entry name" value="FORMAMIDOPYRIMIDINE-DNA GLYCOSYLASE"/>
    <property type="match status" value="1"/>
</dbReference>
<proteinExistence type="inferred from homology"/>
<dbReference type="SUPFAM" id="SSF81624">
    <property type="entry name" value="N-terminal domain of MutM-like DNA repair proteins"/>
    <property type="match status" value="1"/>
</dbReference>
<evidence type="ECO:0000256" key="9">
    <source>
        <dbReference type="ARBA" id="ARBA00023125"/>
    </source>
</evidence>
<dbReference type="InterPro" id="IPR020629">
    <property type="entry name" value="FPG_Glyclase"/>
</dbReference>
<organism evidence="18 19">
    <name type="scientific">Megasphaera micronuciformis F0359</name>
    <dbReference type="NCBI Taxonomy" id="706434"/>
    <lineage>
        <taxon>Bacteria</taxon>
        <taxon>Bacillati</taxon>
        <taxon>Bacillota</taxon>
        <taxon>Negativicutes</taxon>
        <taxon>Veillonellales</taxon>
        <taxon>Veillonellaceae</taxon>
        <taxon>Megasphaera</taxon>
    </lineage>
</organism>
<dbReference type="FunFam" id="1.10.8.50:FF:000003">
    <property type="entry name" value="Formamidopyrimidine-DNA glycosylase"/>
    <property type="match status" value="1"/>
</dbReference>
<comment type="cofactor">
    <cofactor evidence="15">
        <name>Zn(2+)</name>
        <dbReference type="ChEBI" id="CHEBI:29105"/>
    </cofactor>
    <text evidence="15">Binds 1 zinc ion per subunit.</text>
</comment>
<evidence type="ECO:0000313" key="18">
    <source>
        <dbReference type="EMBL" id="EFQ03819.1"/>
    </source>
</evidence>
<evidence type="ECO:0000256" key="10">
    <source>
        <dbReference type="ARBA" id="ARBA00023204"/>
    </source>
</evidence>
<dbReference type="Proteomes" id="UP000003195">
    <property type="component" value="Unassembled WGS sequence"/>
</dbReference>
<dbReference type="SMART" id="SM01232">
    <property type="entry name" value="H2TH"/>
    <property type="match status" value="1"/>
</dbReference>
<comment type="caution">
    <text evidence="15">Lacks conserved residue(s) required for the propagation of feature annotation.</text>
</comment>
<dbReference type="InterPro" id="IPR012319">
    <property type="entry name" value="FPG_cat"/>
</dbReference>
<dbReference type="GO" id="GO:0008270">
    <property type="term" value="F:zinc ion binding"/>
    <property type="evidence" value="ECO:0007669"/>
    <property type="project" value="UniProtKB-UniRule"/>
</dbReference>
<keyword evidence="10 15" id="KW-0234">DNA repair</keyword>
<comment type="catalytic activity">
    <reaction evidence="14 15">
        <text>2'-deoxyribonucleotide-(2'-deoxyribose 5'-phosphate)-2'-deoxyribonucleotide-DNA = a 3'-end 2'-deoxyribonucleotide-(2,3-dehydro-2,3-deoxyribose 5'-phosphate)-DNA + a 5'-end 5'-phospho-2'-deoxyribonucleoside-DNA + H(+)</text>
        <dbReference type="Rhea" id="RHEA:66592"/>
        <dbReference type="Rhea" id="RHEA-COMP:13180"/>
        <dbReference type="Rhea" id="RHEA-COMP:16897"/>
        <dbReference type="Rhea" id="RHEA-COMP:17067"/>
        <dbReference type="ChEBI" id="CHEBI:15378"/>
        <dbReference type="ChEBI" id="CHEBI:136412"/>
        <dbReference type="ChEBI" id="CHEBI:157695"/>
        <dbReference type="ChEBI" id="CHEBI:167181"/>
        <dbReference type="EC" id="4.2.99.18"/>
    </reaction>
</comment>
<comment type="similarity">
    <text evidence="2 15">Belongs to the FPG family.</text>
</comment>
<dbReference type="InterPro" id="IPR035937">
    <property type="entry name" value="FPG_N"/>
</dbReference>
<dbReference type="GO" id="GO:0006284">
    <property type="term" value="P:base-excision repair"/>
    <property type="evidence" value="ECO:0007669"/>
    <property type="project" value="InterPro"/>
</dbReference>
<evidence type="ECO:0000313" key="19">
    <source>
        <dbReference type="Proteomes" id="UP000003195"/>
    </source>
</evidence>
<dbReference type="SMART" id="SM00898">
    <property type="entry name" value="Fapy_DNA_glyco"/>
    <property type="match status" value="1"/>
</dbReference>
<dbReference type="GO" id="GO:0140078">
    <property type="term" value="F:class I DNA-(apurinic or apyrimidinic site) endonuclease activity"/>
    <property type="evidence" value="ECO:0007669"/>
    <property type="project" value="UniProtKB-EC"/>
</dbReference>
<dbReference type="STRING" id="706434.HMPREF9429_01000"/>
<dbReference type="InterPro" id="IPR015887">
    <property type="entry name" value="DNA_glyclase_Znf_dom_DNA_BS"/>
</dbReference>
<dbReference type="PANTHER" id="PTHR22993">
    <property type="entry name" value="FORMAMIDOPYRIMIDINE-DNA GLYCOSYLASE"/>
    <property type="match status" value="1"/>
</dbReference>
<dbReference type="HOGENOM" id="CLU_038423_1_2_9"/>
<dbReference type="CDD" id="cd08966">
    <property type="entry name" value="EcFpg-like_N"/>
    <property type="match status" value="1"/>
</dbReference>
<protein>
    <recommendedName>
        <fullName evidence="15">Formamidopyrimidine-DNA glycosylase</fullName>
        <shortName evidence="15">Fapy-DNA glycosylase</shortName>
        <ecNumber evidence="15">3.2.2.23</ecNumber>
    </recommendedName>
    <alternativeName>
        <fullName evidence="15">DNA-(apurinic or apyrimidinic site) lyase MutM</fullName>
        <shortName evidence="15">AP lyase MutM</shortName>
        <ecNumber evidence="15">4.2.99.18</ecNumber>
    </alternativeName>
</protein>
<dbReference type="Pfam" id="PF06827">
    <property type="entry name" value="zf-FPG_IleRS"/>
    <property type="match status" value="1"/>
</dbReference>
<keyword evidence="5 15" id="KW-0227">DNA damage</keyword>
<dbReference type="PROSITE" id="PS51066">
    <property type="entry name" value="ZF_FPG_2"/>
    <property type="match status" value="1"/>
</dbReference>
<evidence type="ECO:0000256" key="13">
    <source>
        <dbReference type="ARBA" id="ARBA00023295"/>
    </source>
</evidence>
<evidence type="ECO:0000256" key="5">
    <source>
        <dbReference type="ARBA" id="ARBA00022763"/>
    </source>
</evidence>
<dbReference type="GO" id="GO:0003690">
    <property type="term" value="F:double-stranded DNA binding"/>
    <property type="evidence" value="ECO:0007669"/>
    <property type="project" value="UniProtKB-ARBA"/>
</dbReference>
<evidence type="ECO:0000256" key="15">
    <source>
        <dbReference type="HAMAP-Rule" id="MF_00103"/>
    </source>
</evidence>
<dbReference type="PROSITE" id="PS51068">
    <property type="entry name" value="FPG_CAT"/>
    <property type="match status" value="1"/>
</dbReference>
<comment type="catalytic activity">
    <reaction evidence="1 15">
        <text>Hydrolysis of DNA containing ring-opened 7-methylguanine residues, releasing 2,6-diamino-4-hydroxy-5-(N-methyl)formamidopyrimidine.</text>
        <dbReference type="EC" id="3.2.2.23"/>
    </reaction>
</comment>
<evidence type="ECO:0000256" key="6">
    <source>
        <dbReference type="ARBA" id="ARBA00022771"/>
    </source>
</evidence>
<dbReference type="OrthoDB" id="9800855at2"/>
<evidence type="ECO:0000256" key="1">
    <source>
        <dbReference type="ARBA" id="ARBA00001668"/>
    </source>
</evidence>
<dbReference type="InterPro" id="IPR000214">
    <property type="entry name" value="Znf_DNA_glyclase/AP_lyase"/>
</dbReference>
<keyword evidence="11 15" id="KW-0456">Lyase</keyword>
<comment type="caution">
    <text evidence="18">The sequence shown here is derived from an EMBL/GenBank/DDBJ whole genome shotgun (WGS) entry which is preliminary data.</text>
</comment>
<evidence type="ECO:0000256" key="7">
    <source>
        <dbReference type="ARBA" id="ARBA00022801"/>
    </source>
</evidence>
<evidence type="ECO:0000256" key="2">
    <source>
        <dbReference type="ARBA" id="ARBA00009409"/>
    </source>
</evidence>
<dbReference type="EC" id="3.2.2.23" evidence="15"/>
<evidence type="ECO:0000256" key="14">
    <source>
        <dbReference type="ARBA" id="ARBA00044632"/>
    </source>
</evidence>
<dbReference type="PROSITE" id="PS01242">
    <property type="entry name" value="ZF_FPG_1"/>
    <property type="match status" value="1"/>
</dbReference>
<evidence type="ECO:0000256" key="12">
    <source>
        <dbReference type="ARBA" id="ARBA00023268"/>
    </source>
</evidence>
<dbReference type="InterPro" id="IPR015886">
    <property type="entry name" value="H2TH_FPG"/>
</dbReference>
<dbReference type="Gene3D" id="1.10.8.50">
    <property type="match status" value="1"/>
</dbReference>
<comment type="function">
    <text evidence="15">Involved in base excision repair of DNA damaged by oxidation or by mutagenic agents. Acts as DNA glycosylase that recognizes and removes damaged bases. Has a preference for oxidized purines, such as 7,8-dihydro-8-oxoguanine (8-oxoG). Has AP (apurinic/apyrimidinic) lyase activity and introduces nicks in the DNA strand. Cleaves the DNA backbone by beta-delta elimination to generate a single-strand break at the site of the removed base with both 3'- and 5'-phosphates.</text>
</comment>
<dbReference type="EC" id="4.2.99.18" evidence="15"/>
<dbReference type="GO" id="GO:0003684">
    <property type="term" value="F:damaged DNA binding"/>
    <property type="evidence" value="ECO:0007669"/>
    <property type="project" value="InterPro"/>
</dbReference>
<feature type="active site" description="Proton donor; for delta-elimination activity" evidence="15">
    <location>
        <position position="263"/>
    </location>
</feature>
<feature type="binding site" evidence="15">
    <location>
        <position position="111"/>
    </location>
    <ligand>
        <name>DNA</name>
        <dbReference type="ChEBI" id="CHEBI:16991"/>
    </ligand>
</feature>
<evidence type="ECO:0000256" key="4">
    <source>
        <dbReference type="ARBA" id="ARBA00022723"/>
    </source>
</evidence>
<reference evidence="18 19" key="1">
    <citation type="submission" date="2010-08" db="EMBL/GenBank/DDBJ databases">
        <authorList>
            <person name="Weinstock G."/>
            <person name="Sodergren E."/>
            <person name="Clifton S."/>
            <person name="Fulton L."/>
            <person name="Fulton B."/>
            <person name="Courtney L."/>
            <person name="Fronick C."/>
            <person name="Harrison M."/>
            <person name="Strong C."/>
            <person name="Farmer C."/>
            <person name="Delahaunty K."/>
            <person name="Markovic C."/>
            <person name="Hall O."/>
            <person name="Minx P."/>
            <person name="Tomlinson C."/>
            <person name="Mitreva M."/>
            <person name="Hou S."/>
            <person name="Chen J."/>
            <person name="Wollam A."/>
            <person name="Pepin K.H."/>
            <person name="Johnson M."/>
            <person name="Bhonagiri V."/>
            <person name="Zhang X."/>
            <person name="Suruliraj S."/>
            <person name="Warren W."/>
            <person name="Chinwalla A."/>
            <person name="Mardis E.R."/>
            <person name="Wilson R.K."/>
        </authorList>
    </citation>
    <scope>NUCLEOTIDE SEQUENCE [LARGE SCALE GENOMIC DNA]</scope>
    <source>
        <strain evidence="18 19">F0359</strain>
    </source>
</reference>
<dbReference type="AlphaFoldDB" id="E2ZCP8"/>
<feature type="active site" description="Proton donor" evidence="15">
    <location>
        <position position="3"/>
    </location>
</feature>
<keyword evidence="6 15" id="KW-0863">Zinc-finger</keyword>
<keyword evidence="13 15" id="KW-0326">Glycosidase</keyword>
<keyword evidence="7 15" id="KW-0378">Hydrolase</keyword>
<dbReference type="SUPFAM" id="SSF46946">
    <property type="entry name" value="S13-like H2TH domain"/>
    <property type="match status" value="1"/>
</dbReference>
<dbReference type="Pfam" id="PF01149">
    <property type="entry name" value="Fapy_DNA_glyco"/>
    <property type="match status" value="1"/>
</dbReference>
<dbReference type="EMBL" id="AECS01000037">
    <property type="protein sequence ID" value="EFQ03819.1"/>
    <property type="molecule type" value="Genomic_DNA"/>
</dbReference>
<dbReference type="InterPro" id="IPR010663">
    <property type="entry name" value="Znf_FPG/IleRS"/>
</dbReference>
<evidence type="ECO:0000259" key="16">
    <source>
        <dbReference type="PROSITE" id="PS51066"/>
    </source>
</evidence>
<feature type="domain" description="Formamidopyrimidine-DNA glycosylase catalytic" evidence="17">
    <location>
        <begin position="2"/>
        <end position="114"/>
    </location>
</feature>
<keyword evidence="12 15" id="KW-0511">Multifunctional enzyme</keyword>
<dbReference type="GO" id="GO:0034039">
    <property type="term" value="F:8-oxo-7,8-dihydroguanine DNA N-glycosylase activity"/>
    <property type="evidence" value="ECO:0007669"/>
    <property type="project" value="TreeGrafter"/>
</dbReference>
<dbReference type="HAMAP" id="MF_00103">
    <property type="entry name" value="Fapy_DNA_glycosyl"/>
    <property type="match status" value="1"/>
</dbReference>
<dbReference type="Gene3D" id="3.20.190.10">
    <property type="entry name" value="MutM-like, N-terminal"/>
    <property type="match status" value="1"/>
</dbReference>
<dbReference type="SUPFAM" id="SSF57716">
    <property type="entry name" value="Glucocorticoid receptor-like (DNA-binding domain)"/>
    <property type="match status" value="1"/>
</dbReference>
<keyword evidence="9 15" id="KW-0238">DNA-binding</keyword>
<name>E2ZCP8_9FIRM</name>